<accession>A0A4R9K0Y0</accession>
<dbReference type="AlphaFoldDB" id="A0A4R9K0Y0"/>
<keyword evidence="3" id="KW-1185">Reference proteome</keyword>
<dbReference type="SUPFAM" id="SSF52096">
    <property type="entry name" value="ClpP/crotonase"/>
    <property type="match status" value="1"/>
</dbReference>
<dbReference type="Pfam" id="PF00378">
    <property type="entry name" value="ECH_1"/>
    <property type="match status" value="1"/>
</dbReference>
<evidence type="ECO:0000256" key="1">
    <source>
        <dbReference type="ARBA" id="ARBA00005254"/>
    </source>
</evidence>
<reference evidence="2" key="1">
    <citation type="journal article" date="2019" name="PLoS Negl. Trop. Dis.">
        <title>Revisiting the worldwide diversity of Leptospira species in the environment.</title>
        <authorList>
            <person name="Vincent A.T."/>
            <person name="Schiettekatte O."/>
            <person name="Bourhy P."/>
            <person name="Veyrier F.J."/>
            <person name="Picardeau M."/>
        </authorList>
    </citation>
    <scope>NUCLEOTIDE SEQUENCE [LARGE SCALE GENOMIC DNA]</scope>
    <source>
        <strain evidence="2">201702455</strain>
    </source>
</reference>
<dbReference type="EMBL" id="RQGF01000042">
    <property type="protein sequence ID" value="TGL58362.1"/>
    <property type="molecule type" value="Genomic_DNA"/>
</dbReference>
<sequence length="268" mass="29853">MSELPLITKIHPVPGGQIFEIIMNRSEVHNAVNKEMADLFLEAWKTFQKNDELTVAILYGAGDKAFCSGADLSGLERLANFYLNDQQKEEYSKNDPGPLGGSRLIQKKPVITVSHGYTYAGGLELFCHGHIRIAEPQAIFSVACRRWGVPLIDGGTVYLPRLLGWGAALPLILTGQRIRAERAYQLGLVWELTKKGKGLERAFSYATQLCRQPKDAMFADLGSAIDGWSLSVQDALILEAKNTYPVMESKSTKEGVQKFLDGDRFWFR</sequence>
<dbReference type="RefSeq" id="WP_135651368.1">
    <property type="nucleotide sequence ID" value="NZ_RQGF01000042.1"/>
</dbReference>
<dbReference type="InterPro" id="IPR029045">
    <property type="entry name" value="ClpP/crotonase-like_dom_sf"/>
</dbReference>
<dbReference type="OrthoDB" id="9775794at2"/>
<evidence type="ECO:0000313" key="3">
    <source>
        <dbReference type="Proteomes" id="UP000297762"/>
    </source>
</evidence>
<dbReference type="Gene3D" id="3.90.226.10">
    <property type="entry name" value="2-enoyl-CoA Hydratase, Chain A, domain 1"/>
    <property type="match status" value="1"/>
</dbReference>
<organism evidence="2 3">
    <name type="scientific">Leptospira sarikeiensis</name>
    <dbReference type="NCBI Taxonomy" id="2484943"/>
    <lineage>
        <taxon>Bacteria</taxon>
        <taxon>Pseudomonadati</taxon>
        <taxon>Spirochaetota</taxon>
        <taxon>Spirochaetia</taxon>
        <taxon>Leptospirales</taxon>
        <taxon>Leptospiraceae</taxon>
        <taxon>Leptospira</taxon>
    </lineage>
</organism>
<name>A0A4R9K0Y0_9LEPT</name>
<dbReference type="GO" id="GO:0003824">
    <property type="term" value="F:catalytic activity"/>
    <property type="evidence" value="ECO:0007669"/>
    <property type="project" value="UniProtKB-ARBA"/>
</dbReference>
<dbReference type="Gene3D" id="1.10.287.2460">
    <property type="match status" value="1"/>
</dbReference>
<evidence type="ECO:0000313" key="2">
    <source>
        <dbReference type="EMBL" id="TGL58362.1"/>
    </source>
</evidence>
<protein>
    <submittedName>
        <fullName evidence="2">Enoyl-CoA hydratase</fullName>
    </submittedName>
</protein>
<comment type="caution">
    <text evidence="2">The sequence shown here is derived from an EMBL/GenBank/DDBJ whole genome shotgun (WGS) entry which is preliminary data.</text>
</comment>
<gene>
    <name evidence="2" type="ORF">EHQ64_18925</name>
</gene>
<dbReference type="CDD" id="cd06558">
    <property type="entry name" value="crotonase-like"/>
    <property type="match status" value="1"/>
</dbReference>
<dbReference type="InterPro" id="IPR001753">
    <property type="entry name" value="Enoyl-CoA_hydra/iso"/>
</dbReference>
<dbReference type="PANTHER" id="PTHR43802">
    <property type="entry name" value="ENOYL-COA HYDRATASE"/>
    <property type="match status" value="1"/>
</dbReference>
<proteinExistence type="inferred from homology"/>
<dbReference type="Proteomes" id="UP000297762">
    <property type="component" value="Unassembled WGS sequence"/>
</dbReference>
<dbReference type="PANTHER" id="PTHR43802:SF1">
    <property type="entry name" value="IP11341P-RELATED"/>
    <property type="match status" value="1"/>
</dbReference>
<comment type="similarity">
    <text evidence="1">Belongs to the enoyl-CoA hydratase/isomerase family.</text>
</comment>